<name>A0A521ATW5_9BACT</name>
<sequence length="111" mass="12856">MDATERQWLKTQAEKEGISYTRYIRMVALGQLPQAEPMYQQDRPLELNKGVTANQLKRLLTHDLPKIGNNLNQLTRHVNETRQIGPRQTEEIAKIREDMDRITGLIFKALG</sequence>
<dbReference type="Pfam" id="PF21983">
    <property type="entry name" value="NikA-like"/>
    <property type="match status" value="1"/>
</dbReference>
<dbReference type="EMBL" id="FXTH01000001">
    <property type="protein sequence ID" value="SMO38247.1"/>
    <property type="molecule type" value="Genomic_DNA"/>
</dbReference>
<proteinExistence type="predicted"/>
<protein>
    <submittedName>
        <fullName evidence="1">Mobilisation protein (MobC)</fullName>
    </submittedName>
</protein>
<gene>
    <name evidence="1" type="ORF">SAMN06265218_101369</name>
</gene>
<evidence type="ECO:0000313" key="1">
    <source>
        <dbReference type="EMBL" id="SMO38247.1"/>
    </source>
</evidence>
<evidence type="ECO:0000313" key="2">
    <source>
        <dbReference type="Proteomes" id="UP000317593"/>
    </source>
</evidence>
<dbReference type="Proteomes" id="UP000317593">
    <property type="component" value="Unassembled WGS sequence"/>
</dbReference>
<dbReference type="InterPro" id="IPR053842">
    <property type="entry name" value="NikA-like"/>
</dbReference>
<keyword evidence="2" id="KW-1185">Reference proteome</keyword>
<organism evidence="1 2">
    <name type="scientific">Fodinibius sediminis</name>
    <dbReference type="NCBI Taxonomy" id="1214077"/>
    <lineage>
        <taxon>Bacteria</taxon>
        <taxon>Pseudomonadati</taxon>
        <taxon>Balneolota</taxon>
        <taxon>Balneolia</taxon>
        <taxon>Balneolales</taxon>
        <taxon>Balneolaceae</taxon>
        <taxon>Fodinibius</taxon>
    </lineage>
</organism>
<reference evidence="1 2" key="1">
    <citation type="submission" date="2017-05" db="EMBL/GenBank/DDBJ databases">
        <authorList>
            <person name="Varghese N."/>
            <person name="Submissions S."/>
        </authorList>
    </citation>
    <scope>NUCLEOTIDE SEQUENCE [LARGE SCALE GENOMIC DNA]</scope>
    <source>
        <strain evidence="1 2">DSM 21194</strain>
    </source>
</reference>
<accession>A0A521ATW5</accession>
<dbReference type="AlphaFoldDB" id="A0A521ATW5"/>